<evidence type="ECO:0000256" key="7">
    <source>
        <dbReference type="ARBA" id="ARBA00023303"/>
    </source>
</evidence>
<dbReference type="PANTHER" id="PTHR11537">
    <property type="entry name" value="VOLTAGE-GATED POTASSIUM CHANNEL"/>
    <property type="match status" value="1"/>
</dbReference>
<evidence type="ECO:0000313" key="11">
    <source>
        <dbReference type="EMBL" id="AJT50642.1"/>
    </source>
</evidence>
<dbReference type="HOGENOM" id="CLU_011722_6_3_9"/>
<proteinExistence type="predicted"/>
<feature type="coiled-coil region" evidence="8">
    <location>
        <begin position="211"/>
        <end position="241"/>
    </location>
</feature>
<feature type="transmembrane region" description="Helical" evidence="9">
    <location>
        <begin position="128"/>
        <end position="147"/>
    </location>
</feature>
<evidence type="ECO:0000256" key="1">
    <source>
        <dbReference type="ARBA" id="ARBA00004141"/>
    </source>
</evidence>
<comment type="subcellular location">
    <subcellularLocation>
        <location evidence="1">Membrane</location>
        <topology evidence="1">Multi-pass membrane protein</topology>
    </subcellularLocation>
</comment>
<evidence type="ECO:0000256" key="6">
    <source>
        <dbReference type="ARBA" id="ARBA00023136"/>
    </source>
</evidence>
<dbReference type="SUPFAM" id="SSF81324">
    <property type="entry name" value="Voltage-gated potassium channels"/>
    <property type="match status" value="1"/>
</dbReference>
<reference evidence="11 12" key="1">
    <citation type="journal article" date="2012" name="J. Bacteriol.">
        <title>Genome sequence of Lactobacillus mucosae LM1, isolated from piglet feces.</title>
        <authorList>
            <person name="Lee J.H."/>
            <person name="Valeriano V.D."/>
            <person name="Shin Y.R."/>
            <person name="Chae J.P."/>
            <person name="Kim G.B."/>
            <person name="Ham J.S."/>
            <person name="Chun J."/>
            <person name="Kang D.K."/>
        </authorList>
    </citation>
    <scope>NUCLEOTIDE SEQUENCE [LARGE SCALE GENOMIC DNA]</scope>
    <source>
        <strain evidence="11 12">LM1</strain>
    </source>
</reference>
<sequence>MNPRKHKILLLYQLFIALIALISILLLLFDCAHAINLSQSPYVWIDRGIWAILVVDYFARLAIAKDKIKFFKENIWDLLSIIPTNSIFTLFRFVRVARVFHMLRVLRLLRLVGLTVRLKRFFHTDGLIYYLYLSCGILFIAAGMYSISEGVSFSTAFWWALTTVSTVGYGDVSPTTLWGRIAAVLLMVVGVSIIGLLTSTITTYFEPTNPHEVTKKEIAKLHAENRQLHQELLEIKQMLKEQQHHDVK</sequence>
<keyword evidence="5" id="KW-0406">Ion transport</keyword>
<dbReference type="InterPro" id="IPR027359">
    <property type="entry name" value="Volt_channel_dom_sf"/>
</dbReference>
<feature type="transmembrane region" description="Helical" evidence="9">
    <location>
        <begin position="44"/>
        <end position="63"/>
    </location>
</feature>
<dbReference type="Gene3D" id="1.20.120.350">
    <property type="entry name" value="Voltage-gated potassium channels. Chain C"/>
    <property type="match status" value="1"/>
</dbReference>
<evidence type="ECO:0000313" key="12">
    <source>
        <dbReference type="Proteomes" id="UP000003645"/>
    </source>
</evidence>
<dbReference type="Pfam" id="PF07885">
    <property type="entry name" value="Ion_trans_2"/>
    <property type="match status" value="1"/>
</dbReference>
<dbReference type="GO" id="GO:0008076">
    <property type="term" value="C:voltage-gated potassium channel complex"/>
    <property type="evidence" value="ECO:0007669"/>
    <property type="project" value="InterPro"/>
</dbReference>
<organism evidence="11 12">
    <name type="scientific">Limosilactobacillus mucosae LM1</name>
    <dbReference type="NCBI Taxonomy" id="1130798"/>
    <lineage>
        <taxon>Bacteria</taxon>
        <taxon>Bacillati</taxon>
        <taxon>Bacillota</taxon>
        <taxon>Bacilli</taxon>
        <taxon>Lactobacillales</taxon>
        <taxon>Lactobacillaceae</taxon>
        <taxon>Limosilactobacillus</taxon>
    </lineage>
</organism>
<feature type="domain" description="Potassium channel" evidence="10">
    <location>
        <begin position="135"/>
        <end position="205"/>
    </location>
</feature>
<dbReference type="Gene3D" id="1.10.287.70">
    <property type="match status" value="1"/>
</dbReference>
<dbReference type="STRING" id="1130798.LBLM1_06110"/>
<keyword evidence="12" id="KW-1185">Reference proteome</keyword>
<keyword evidence="7" id="KW-0407">Ion channel</keyword>
<evidence type="ECO:0000256" key="2">
    <source>
        <dbReference type="ARBA" id="ARBA00022448"/>
    </source>
</evidence>
<evidence type="ECO:0000256" key="8">
    <source>
        <dbReference type="SAM" id="Coils"/>
    </source>
</evidence>
<dbReference type="KEGG" id="lmu:LBLM1_06110"/>
<dbReference type="AlphaFoldDB" id="A0A0D4CKG2"/>
<evidence type="ECO:0000256" key="9">
    <source>
        <dbReference type="SAM" id="Phobius"/>
    </source>
</evidence>
<dbReference type="GO" id="GO:0001508">
    <property type="term" value="P:action potential"/>
    <property type="evidence" value="ECO:0007669"/>
    <property type="project" value="TreeGrafter"/>
</dbReference>
<evidence type="ECO:0000256" key="5">
    <source>
        <dbReference type="ARBA" id="ARBA00023065"/>
    </source>
</evidence>
<accession>A0A0D4CKG2</accession>
<dbReference type="Proteomes" id="UP000003645">
    <property type="component" value="Chromosome"/>
</dbReference>
<name>A0A0D4CKG2_LIMMU</name>
<evidence type="ECO:0000256" key="4">
    <source>
        <dbReference type="ARBA" id="ARBA00022989"/>
    </source>
</evidence>
<dbReference type="GO" id="GO:0005249">
    <property type="term" value="F:voltage-gated potassium channel activity"/>
    <property type="evidence" value="ECO:0007669"/>
    <property type="project" value="InterPro"/>
</dbReference>
<protein>
    <submittedName>
        <fullName evidence="11">Ion transporter</fullName>
    </submittedName>
</protein>
<keyword evidence="6 9" id="KW-0472">Membrane</keyword>
<evidence type="ECO:0000259" key="10">
    <source>
        <dbReference type="Pfam" id="PF07885"/>
    </source>
</evidence>
<keyword evidence="8" id="KW-0175">Coiled coil</keyword>
<dbReference type="InterPro" id="IPR028325">
    <property type="entry name" value="VG_K_chnl"/>
</dbReference>
<dbReference type="RefSeq" id="WP_006499671.1">
    <property type="nucleotide sequence ID" value="NZ_CP011013.1"/>
</dbReference>
<keyword evidence="2" id="KW-0813">Transport</keyword>
<evidence type="ECO:0000256" key="3">
    <source>
        <dbReference type="ARBA" id="ARBA00022692"/>
    </source>
</evidence>
<dbReference type="PANTHER" id="PTHR11537:SF254">
    <property type="entry name" value="POTASSIUM VOLTAGE-GATED CHANNEL PROTEIN SHAB"/>
    <property type="match status" value="1"/>
</dbReference>
<dbReference type="EMBL" id="CP011013">
    <property type="protein sequence ID" value="AJT50642.1"/>
    <property type="molecule type" value="Genomic_DNA"/>
</dbReference>
<gene>
    <name evidence="11" type="ORF">LBLM1_06110</name>
</gene>
<feature type="transmembrane region" description="Helical" evidence="9">
    <location>
        <begin position="184"/>
        <end position="205"/>
    </location>
</feature>
<keyword evidence="4 9" id="KW-1133">Transmembrane helix</keyword>
<dbReference type="InterPro" id="IPR013099">
    <property type="entry name" value="K_chnl_dom"/>
</dbReference>
<dbReference type="PRINTS" id="PR00169">
    <property type="entry name" value="KCHANNEL"/>
</dbReference>
<keyword evidence="3 9" id="KW-0812">Transmembrane</keyword>